<sequence>MKKLKSNKINLLIVFCIITMFIFISYNRYVLATINNDEEISFVLEEFFTNKNNCILSKDLEGLGCFYNLDNKISRWAYETEVQKINYLDNWSSKQGINFNNIKSNIKINNVKSKANNVYSIICSISTDVTYNYLNDSTENTFGLASVHYLDLKIENDNLTILKEWYADPLVDSLDLKKIKADNIQEFILAQKYPNFILNERLEKAMDYAHSYCGVSLNGSDFKYNSNYKDFNSQGGDCANFASQILHEGGFKKNSIWNYSAGSGTKAWVNAQAFKNYMVNSGRGNYICKGKYENIYKDAFKLRPGDFVAYEDKGKITHISTVTGLDSKGYPLVTCHNADRLLVPYDLGWSNSNIVFHLIHVNY</sequence>
<organism evidence="3 4">
    <name type="scientific">Sarcina ventriculi</name>
    <name type="common">Clostridium ventriculi</name>
    <dbReference type="NCBI Taxonomy" id="1267"/>
    <lineage>
        <taxon>Bacteria</taxon>
        <taxon>Bacillati</taxon>
        <taxon>Bacillota</taxon>
        <taxon>Clostridia</taxon>
        <taxon>Eubacteriales</taxon>
        <taxon>Clostridiaceae</taxon>
        <taxon>Sarcina</taxon>
    </lineage>
</organism>
<comment type="caution">
    <text evidence="3">The sequence shown here is derived from an EMBL/GenBank/DDBJ whole genome shotgun (WGS) entry which is preliminary data.</text>
</comment>
<gene>
    <name evidence="3" type="ORF">ERS852473_00517</name>
</gene>
<evidence type="ECO:0000259" key="2">
    <source>
        <dbReference type="Pfam" id="PF12671"/>
    </source>
</evidence>
<dbReference type="Pfam" id="PF12671">
    <property type="entry name" value="Amidase_6"/>
    <property type="match status" value="1"/>
</dbReference>
<dbReference type="PANTHER" id="PTHR40032">
    <property type="entry name" value="EXPORTED PROTEIN-RELATED"/>
    <property type="match status" value="1"/>
</dbReference>
<dbReference type="InterPro" id="IPR024301">
    <property type="entry name" value="Amidase_6"/>
</dbReference>
<accession>A0ABP2APP3</accession>
<evidence type="ECO:0000313" key="4">
    <source>
        <dbReference type="Proteomes" id="UP000095488"/>
    </source>
</evidence>
<keyword evidence="1" id="KW-0472">Membrane</keyword>
<protein>
    <submittedName>
        <fullName evidence="3">Amidase domain</fullName>
    </submittedName>
</protein>
<name>A0ABP2APP3_SARVE</name>
<feature type="transmembrane region" description="Helical" evidence="1">
    <location>
        <begin position="9"/>
        <end position="26"/>
    </location>
</feature>
<dbReference type="RefSeq" id="WP_055257410.1">
    <property type="nucleotide sequence ID" value="NZ_CABIXL010000002.1"/>
</dbReference>
<dbReference type="EMBL" id="CYZR01000002">
    <property type="protein sequence ID" value="CUN57367.1"/>
    <property type="molecule type" value="Genomic_DNA"/>
</dbReference>
<feature type="domain" description="Putative amidase" evidence="2">
    <location>
        <begin position="203"/>
        <end position="359"/>
    </location>
</feature>
<keyword evidence="1" id="KW-0812">Transmembrane</keyword>
<proteinExistence type="predicted"/>
<reference evidence="3 4" key="1">
    <citation type="submission" date="2015-09" db="EMBL/GenBank/DDBJ databases">
        <authorList>
            <consortium name="Pathogen Informatics"/>
            <person name="Wu L."/>
            <person name="Ma J."/>
        </authorList>
    </citation>
    <scope>NUCLEOTIDE SEQUENCE [LARGE SCALE GENOMIC DNA]</scope>
    <source>
        <strain evidence="3 4">2789STDY5834858</strain>
    </source>
</reference>
<evidence type="ECO:0000256" key="1">
    <source>
        <dbReference type="SAM" id="Phobius"/>
    </source>
</evidence>
<dbReference type="Proteomes" id="UP000095488">
    <property type="component" value="Unassembled WGS sequence"/>
</dbReference>
<evidence type="ECO:0000313" key="3">
    <source>
        <dbReference type="EMBL" id="CUN57367.1"/>
    </source>
</evidence>
<dbReference type="PANTHER" id="PTHR40032:SF1">
    <property type="entry name" value="EXPORTED PROTEIN"/>
    <property type="match status" value="1"/>
</dbReference>
<keyword evidence="4" id="KW-1185">Reference proteome</keyword>
<keyword evidence="1" id="KW-1133">Transmembrane helix</keyword>